<reference evidence="1" key="1">
    <citation type="submission" date="2021-02" db="EMBL/GenBank/DDBJ databases">
        <authorList>
            <person name="Palmer J.M."/>
        </authorList>
    </citation>
    <scope>NUCLEOTIDE SEQUENCE</scope>
    <source>
        <strain evidence="1">SCRP734</strain>
    </source>
</reference>
<evidence type="ECO:0000313" key="1">
    <source>
        <dbReference type="EMBL" id="KAG7379876.1"/>
    </source>
</evidence>
<comment type="caution">
    <text evidence="1">The sequence shown here is derived from an EMBL/GenBank/DDBJ whole genome shotgun (WGS) entry which is preliminary data.</text>
</comment>
<evidence type="ECO:0008006" key="3">
    <source>
        <dbReference type="Google" id="ProtNLM"/>
    </source>
</evidence>
<keyword evidence="2" id="KW-1185">Reference proteome</keyword>
<sequence length="524" mass="63694">MLRLRAEFLKENHERSMLRTAVWYPWRRKYQCSVALRKFTAKQQAKQVRKYWMAFALAVNQQEQQRLMIERIAVTREVRELRRHKRTAIAYDRRRRLVGSWGRWHRHFTARRRRHEADVYFRRRAKQKAVHLLHVAAAHSIASRHQRLDTEAWHEAVVLQRVLSNWFVAARHARRCRSLGECLGWNGVGRRAFRVWQDGWVEKQKLLRAAEFHSSVLVTRSWNALLRVTKRRQVALAMWSHSMMRIRLGDVFMNWKRFVDGRRGQYAVAASMYRMQEHRTRQRLFTAWALLGTSRMMALRREQSELIRWRQACWAHWKLWRVSRRWQRSQQLTLLRKSFSRGLQRYAIQQQARREICAQTARNLLQRSLAQWRVEWWLVRNQKKATTEAKRNALTHWKTFVVACRQKRRWEHYVQHLHRSETRTAFDQKRRANGDTFRDSRALQAQLKRSRVLMTHVLHAWYLVVQNRRRRTQTRALAMARKSRRSPMRPRQIALEFWARRVMGTCFSSWREQAVGQAERKLFG</sequence>
<evidence type="ECO:0000313" key="2">
    <source>
        <dbReference type="Proteomes" id="UP000694044"/>
    </source>
</evidence>
<proteinExistence type="predicted"/>
<name>A0A8T1VG07_9STRA</name>
<dbReference type="AlphaFoldDB" id="A0A8T1VG07"/>
<gene>
    <name evidence="1" type="ORF">PHYPSEUDO_008034</name>
</gene>
<dbReference type="EMBL" id="JAGDFM010000323">
    <property type="protein sequence ID" value="KAG7379876.1"/>
    <property type="molecule type" value="Genomic_DNA"/>
</dbReference>
<accession>A0A8T1VG07</accession>
<organism evidence="1 2">
    <name type="scientific">Phytophthora pseudosyringae</name>
    <dbReference type="NCBI Taxonomy" id="221518"/>
    <lineage>
        <taxon>Eukaryota</taxon>
        <taxon>Sar</taxon>
        <taxon>Stramenopiles</taxon>
        <taxon>Oomycota</taxon>
        <taxon>Peronosporomycetes</taxon>
        <taxon>Peronosporales</taxon>
        <taxon>Peronosporaceae</taxon>
        <taxon>Phytophthora</taxon>
    </lineage>
</organism>
<dbReference type="OrthoDB" id="119176at2759"/>
<dbReference type="Proteomes" id="UP000694044">
    <property type="component" value="Unassembled WGS sequence"/>
</dbReference>
<protein>
    <recommendedName>
        <fullName evidence="3">Sfi1 spindle body domain-containing protein</fullName>
    </recommendedName>
</protein>